<dbReference type="GeneID" id="67009562"/>
<dbReference type="Proteomes" id="UP001043456">
    <property type="component" value="Unassembled WGS sequence"/>
</dbReference>
<keyword evidence="2" id="KW-1185">Reference proteome</keyword>
<proteinExistence type="predicted"/>
<gene>
    <name evidence="1" type="ORF">Asppvi_010952</name>
</gene>
<organism evidence="1 2">
    <name type="scientific">Aspergillus pseudoviridinutans</name>
    <dbReference type="NCBI Taxonomy" id="1517512"/>
    <lineage>
        <taxon>Eukaryota</taxon>
        <taxon>Fungi</taxon>
        <taxon>Dikarya</taxon>
        <taxon>Ascomycota</taxon>
        <taxon>Pezizomycotina</taxon>
        <taxon>Eurotiomycetes</taxon>
        <taxon>Eurotiomycetidae</taxon>
        <taxon>Eurotiales</taxon>
        <taxon>Aspergillaceae</taxon>
        <taxon>Aspergillus</taxon>
        <taxon>Aspergillus subgen. Fumigati</taxon>
    </lineage>
</organism>
<accession>A0A9P3BIY9</accession>
<dbReference type="RefSeq" id="XP_043162723.1">
    <property type="nucleotide sequence ID" value="XM_043306788.1"/>
</dbReference>
<evidence type="ECO:0000313" key="2">
    <source>
        <dbReference type="Proteomes" id="UP001043456"/>
    </source>
</evidence>
<protein>
    <submittedName>
        <fullName evidence="1">Uncharacterized protein</fullName>
    </submittedName>
</protein>
<dbReference type="OrthoDB" id="4215820at2759"/>
<name>A0A9P3BIY9_9EURO</name>
<evidence type="ECO:0000313" key="1">
    <source>
        <dbReference type="EMBL" id="GIJ91977.1"/>
    </source>
</evidence>
<dbReference type="AlphaFoldDB" id="A0A9P3BIY9"/>
<sequence>MIADGSPSAAVIGDHCGWIQDEFDNNVEGFCCRRCEHAYLSQLLSAGDQLENTVLRFPACTGAVTDMETVTPGRAAQLRMVMDKQYYASSSWEAISSRGNDVIYFDSHSLFEGDRSCQPGNGYRYSWFLVPMRADALDDGTVVPTTQPLSTGEGVIDLRTYWKTCQLTGSDPWIDLICDYSIAMRSGTLPDFGTSGLYGPSPSTTMVVRGIFERPCAQRRWVTMPFQRVSTAFLVHLLLDVSKKQGMECLKYSL</sequence>
<comment type="caution">
    <text evidence="1">The sequence shown here is derived from an EMBL/GenBank/DDBJ whole genome shotgun (WGS) entry which is preliminary data.</text>
</comment>
<reference evidence="1 2" key="1">
    <citation type="submission" date="2018-10" db="EMBL/GenBank/DDBJ databases">
        <title>Pan-genome distribution and transcriptional activeness of fungal secondary metabolism genes in Aspergillus section Fumigati.</title>
        <authorList>
            <person name="Takahashi H."/>
            <person name="Umemura M."/>
            <person name="Ninomiya A."/>
            <person name="Kusuya Y."/>
            <person name="Urayama S."/>
            <person name="Shimizu M."/>
            <person name="Watanabe A."/>
            <person name="Kamei K."/>
            <person name="Yaguchi T."/>
            <person name="Hagiwara D."/>
        </authorList>
    </citation>
    <scope>NUCLEOTIDE SEQUENCE [LARGE SCALE GENOMIC DNA]</scope>
    <source>
        <strain evidence="1 2">IFM 55266</strain>
    </source>
</reference>
<dbReference type="EMBL" id="BHVY01000009">
    <property type="protein sequence ID" value="GIJ91977.1"/>
    <property type="molecule type" value="Genomic_DNA"/>
</dbReference>